<accession>A0A840D063</accession>
<feature type="signal peptide" evidence="1">
    <location>
        <begin position="1"/>
        <end position="25"/>
    </location>
</feature>
<dbReference type="GO" id="GO:0016787">
    <property type="term" value="F:hydrolase activity"/>
    <property type="evidence" value="ECO:0007669"/>
    <property type="project" value="InterPro"/>
</dbReference>
<gene>
    <name evidence="3" type="ORF">GGR06_003304</name>
</gene>
<evidence type="ECO:0000259" key="2">
    <source>
        <dbReference type="Pfam" id="PF02129"/>
    </source>
</evidence>
<dbReference type="Gene3D" id="1.10.10.800">
    <property type="match status" value="1"/>
</dbReference>
<evidence type="ECO:0000313" key="3">
    <source>
        <dbReference type="EMBL" id="MBB4045490.1"/>
    </source>
</evidence>
<keyword evidence="4" id="KW-1185">Reference proteome</keyword>
<keyword evidence="1" id="KW-0732">Signal</keyword>
<evidence type="ECO:0000313" key="4">
    <source>
        <dbReference type="Proteomes" id="UP000560658"/>
    </source>
</evidence>
<reference evidence="3" key="1">
    <citation type="submission" date="2020-08" db="EMBL/GenBank/DDBJ databases">
        <title>Genomic Encyclopedia of Type Strains, Phase IV (KMG-IV): sequencing the most valuable type-strain genomes for metagenomic binning, comparative biology and taxonomic classification.</title>
        <authorList>
            <person name="Goeker M."/>
        </authorList>
    </citation>
    <scope>NUCLEOTIDE SEQUENCE [LARGE SCALE GENOMIC DNA]</scope>
    <source>
        <strain evidence="3">DSM 105720</strain>
    </source>
</reference>
<dbReference type="Pfam" id="PF02129">
    <property type="entry name" value="Peptidase_S15"/>
    <property type="match status" value="1"/>
</dbReference>
<dbReference type="SUPFAM" id="SSF53474">
    <property type="entry name" value="alpha/beta-Hydrolases"/>
    <property type="match status" value="1"/>
</dbReference>
<feature type="chain" id="PRO_5032862479" description="Xaa-Pro dipeptidyl-peptidase-like domain-containing protein" evidence="1">
    <location>
        <begin position="26"/>
        <end position="371"/>
    </location>
</feature>
<proteinExistence type="predicted"/>
<dbReference type="InterPro" id="IPR000383">
    <property type="entry name" value="Xaa-Pro-like_dom"/>
</dbReference>
<dbReference type="PANTHER" id="PTHR47751:SF1">
    <property type="entry name" value="SUPERFAMILY HYDROLASE, PUTATIVE (AFU_ORTHOLOGUE AFUA_2G16580)-RELATED"/>
    <property type="match status" value="1"/>
</dbReference>
<organism evidence="3 4">
    <name type="scientific">Bacteroides reticulotermitis</name>
    <dbReference type="NCBI Taxonomy" id="1133319"/>
    <lineage>
        <taxon>Bacteria</taxon>
        <taxon>Pseudomonadati</taxon>
        <taxon>Bacteroidota</taxon>
        <taxon>Bacteroidia</taxon>
        <taxon>Bacteroidales</taxon>
        <taxon>Bacteroidaceae</taxon>
        <taxon>Bacteroides</taxon>
    </lineage>
</organism>
<evidence type="ECO:0000256" key="1">
    <source>
        <dbReference type="SAM" id="SignalP"/>
    </source>
</evidence>
<dbReference type="PANTHER" id="PTHR47751">
    <property type="entry name" value="SUPERFAMILY HYDROLASE, PUTATIVE (AFU_ORTHOLOGUE AFUA_2G16580)-RELATED"/>
    <property type="match status" value="1"/>
</dbReference>
<dbReference type="RefSeq" id="WP_244978115.1">
    <property type="nucleotide sequence ID" value="NZ_JACIER010000015.1"/>
</dbReference>
<protein>
    <recommendedName>
        <fullName evidence="2">Xaa-Pro dipeptidyl-peptidase-like domain-containing protein</fullName>
    </recommendedName>
</protein>
<feature type="domain" description="Xaa-Pro dipeptidyl-peptidase-like" evidence="2">
    <location>
        <begin position="79"/>
        <end position="343"/>
    </location>
</feature>
<name>A0A840D063_9BACE</name>
<dbReference type="Proteomes" id="UP000560658">
    <property type="component" value="Unassembled WGS sequence"/>
</dbReference>
<dbReference type="InterPro" id="IPR029058">
    <property type="entry name" value="AB_hydrolase_fold"/>
</dbReference>
<dbReference type="EMBL" id="JACIER010000015">
    <property type="protein sequence ID" value="MBB4045490.1"/>
    <property type="molecule type" value="Genomic_DNA"/>
</dbReference>
<dbReference type="InterPro" id="IPR051411">
    <property type="entry name" value="Polyketide_trans_af380"/>
</dbReference>
<dbReference type="AlphaFoldDB" id="A0A840D063"/>
<dbReference type="Gene3D" id="3.40.50.1820">
    <property type="entry name" value="alpha/beta hydrolase"/>
    <property type="match status" value="1"/>
</dbReference>
<sequence>MTNNILKKYSIALIMCLCTAGALYATRPDGAIVEKTVNNNLNSNRTMNENLNLTQKWDKVFPKSDKVNQSKVTFRNRYGITLVADLYIPKEQVAEKMPAIAVSGPFGAVKEQSSGLYAQTMAERGFLTIAFDPSYTGESGGEPCYVASPDINTEDFCAAVDYLSIRDDVDPERIGIIGICGWGGMAINAAAIDTRIKATVTSTMYDMSRVNANGYFDSMDADARYELRKQLNAQRTVDAKNGSFALGGGVVDPLPVDAPEFVKDYHSYYKTDRGYHERSLNSNGGWNKTSALSFINMPLLAYSDEIRTAVLLVHGEKAHSRYFSEDAFKKLKGDNKELLIIPGASHVDLYDNQAGVIPYDKMERFFRANLK</sequence>
<comment type="caution">
    <text evidence="3">The sequence shown here is derived from an EMBL/GenBank/DDBJ whole genome shotgun (WGS) entry which is preliminary data.</text>
</comment>